<feature type="compositionally biased region" description="Polar residues" evidence="8">
    <location>
        <begin position="477"/>
        <end position="503"/>
    </location>
</feature>
<evidence type="ECO:0000256" key="8">
    <source>
        <dbReference type="SAM" id="MobiDB-lite"/>
    </source>
</evidence>
<evidence type="ECO:0000256" key="7">
    <source>
        <dbReference type="RuleBase" id="RU000682"/>
    </source>
</evidence>
<evidence type="ECO:0000256" key="1">
    <source>
        <dbReference type="ARBA" id="ARBA00004123"/>
    </source>
</evidence>
<evidence type="ECO:0000313" key="11">
    <source>
        <dbReference type="Proteomes" id="UP001383192"/>
    </source>
</evidence>
<dbReference type="SMART" id="SM00389">
    <property type="entry name" value="HOX"/>
    <property type="match status" value="1"/>
</dbReference>
<comment type="subcellular location">
    <subcellularLocation>
        <location evidence="1 6 7">Nucleus</location>
    </subcellularLocation>
</comment>
<evidence type="ECO:0000259" key="9">
    <source>
        <dbReference type="PROSITE" id="PS50071"/>
    </source>
</evidence>
<dbReference type="InterPro" id="IPR017970">
    <property type="entry name" value="Homeobox_CS"/>
</dbReference>
<evidence type="ECO:0000256" key="2">
    <source>
        <dbReference type="ARBA" id="ARBA00022473"/>
    </source>
</evidence>
<dbReference type="GO" id="GO:0000981">
    <property type="term" value="F:DNA-binding transcription factor activity, RNA polymerase II-specific"/>
    <property type="evidence" value="ECO:0007669"/>
    <property type="project" value="InterPro"/>
</dbReference>
<feature type="compositionally biased region" description="Low complexity" evidence="8">
    <location>
        <begin position="513"/>
        <end position="523"/>
    </location>
</feature>
<dbReference type="Proteomes" id="UP001383192">
    <property type="component" value="Unassembled WGS sequence"/>
</dbReference>
<feature type="compositionally biased region" description="Low complexity" evidence="8">
    <location>
        <begin position="326"/>
        <end position="336"/>
    </location>
</feature>
<accession>A0AAW0DLJ9</accession>
<sequence>MLQNPHSHSLLQSNFLPNPHNPPQYPILNTSPDSMDPSAVDFRAFYPYTPNEVKHRKRTTSAQLKVLEGIFKHDTKPNAALRNELAVQLDMTARGVQVWFQNRRAKEKTKATKAASSSNQSTTAGSSNDKDSVAAIQRPENVHEISSSSSFPVDLPELSATETSSQESSPAGASPPHLQLVTDASWQSSPIATPDDFRPSDDFTGVCHIRRGSLPVDAFAVPDDCQQGSPLVGHLDPFTRRRSVDASLHRLAHNPYAGLARAKTSAFAGPRISGHLHDLYSSGRGTHHPGAASAVQLPQHGTFHTRHASMDLEARPYRLSPGGGVSSSSSPSPLSGYHHTIRSSLPDNSLFAFSSRPIASPIPGPLPSPDFSFGAPAGYTRSESDRSSPDSSHGYLYRSEDVDTEDDATSYDGLSRFGSIASVSTNSSSAYYSDCVPEHELNSDANLQNRRPSCTSGQFVGLMSGLNVGCENHGNSPSGLYEQNHNDGTGTYPSPSSTISAGNSPPLATGPDSSNVASSSSTDLSYALQRNDQLGMNVHSASPVVDAEGPFYPPTDNGFIPSQPSQYGGNEYPSYVPVNQENIDRTYEHDYSAEANYPDHRTSLGMVAYSQQDSYCVNPNGVPMPNFL</sequence>
<keyword evidence="4 6" id="KW-0371">Homeobox</keyword>
<reference evidence="10 11" key="1">
    <citation type="submission" date="2024-01" db="EMBL/GenBank/DDBJ databases">
        <title>A draft genome for a cacao thread blight-causing isolate of Paramarasmius palmivorus.</title>
        <authorList>
            <person name="Baruah I.K."/>
            <person name="Bukari Y."/>
            <person name="Amoako-Attah I."/>
            <person name="Meinhardt L.W."/>
            <person name="Bailey B.A."/>
            <person name="Cohen S.P."/>
        </authorList>
    </citation>
    <scope>NUCLEOTIDE SEQUENCE [LARGE SCALE GENOMIC DNA]</scope>
    <source>
        <strain evidence="10 11">GH-12</strain>
    </source>
</reference>
<dbReference type="PANTHER" id="PTHR45793">
    <property type="entry name" value="HOMEOBOX PROTEIN"/>
    <property type="match status" value="1"/>
</dbReference>
<keyword evidence="3 6" id="KW-0238">DNA-binding</keyword>
<gene>
    <name evidence="10" type="ORF">VNI00_004055</name>
</gene>
<feature type="region of interest" description="Disordered" evidence="8">
    <location>
        <begin position="104"/>
        <end position="178"/>
    </location>
</feature>
<evidence type="ECO:0000313" key="10">
    <source>
        <dbReference type="EMBL" id="KAK7053429.1"/>
    </source>
</evidence>
<evidence type="ECO:0000256" key="3">
    <source>
        <dbReference type="ARBA" id="ARBA00023125"/>
    </source>
</evidence>
<dbReference type="InterPro" id="IPR001356">
    <property type="entry name" value="HD"/>
</dbReference>
<dbReference type="PROSITE" id="PS00027">
    <property type="entry name" value="HOMEOBOX_1"/>
    <property type="match status" value="1"/>
</dbReference>
<feature type="region of interest" description="Disordered" evidence="8">
    <location>
        <begin position="316"/>
        <end position="339"/>
    </location>
</feature>
<dbReference type="Gene3D" id="1.10.10.60">
    <property type="entry name" value="Homeodomain-like"/>
    <property type="match status" value="1"/>
</dbReference>
<keyword evidence="2" id="KW-0217">Developmental protein</keyword>
<dbReference type="PANTHER" id="PTHR45793:SF5">
    <property type="entry name" value="HOMEOTIC PROTEIN OCELLILESS"/>
    <property type="match status" value="1"/>
</dbReference>
<feature type="compositionally biased region" description="Polar residues" evidence="8">
    <location>
        <begin position="160"/>
        <end position="171"/>
    </location>
</feature>
<evidence type="ECO:0000256" key="6">
    <source>
        <dbReference type="PROSITE-ProRule" id="PRU00108"/>
    </source>
</evidence>
<comment type="caution">
    <text evidence="10">The sequence shown here is derived from an EMBL/GenBank/DDBJ whole genome shotgun (WGS) entry which is preliminary data.</text>
</comment>
<keyword evidence="5 6" id="KW-0539">Nucleus</keyword>
<feature type="compositionally biased region" description="Polar residues" evidence="8">
    <location>
        <begin position="1"/>
        <end position="16"/>
    </location>
</feature>
<dbReference type="PROSITE" id="PS50071">
    <property type="entry name" value="HOMEOBOX_2"/>
    <property type="match status" value="1"/>
</dbReference>
<evidence type="ECO:0000256" key="4">
    <source>
        <dbReference type="ARBA" id="ARBA00023155"/>
    </source>
</evidence>
<dbReference type="GO" id="GO:0005634">
    <property type="term" value="C:nucleus"/>
    <property type="evidence" value="ECO:0007669"/>
    <property type="project" value="UniProtKB-SubCell"/>
</dbReference>
<feature type="region of interest" description="Disordered" evidence="8">
    <location>
        <begin position="477"/>
        <end position="523"/>
    </location>
</feature>
<dbReference type="EMBL" id="JAYKXP010000010">
    <property type="protein sequence ID" value="KAK7053429.1"/>
    <property type="molecule type" value="Genomic_DNA"/>
</dbReference>
<feature type="region of interest" description="Disordered" evidence="8">
    <location>
        <begin position="1"/>
        <end position="33"/>
    </location>
</feature>
<dbReference type="AlphaFoldDB" id="A0AAW0DLJ9"/>
<keyword evidence="11" id="KW-1185">Reference proteome</keyword>
<name>A0AAW0DLJ9_9AGAR</name>
<dbReference type="Pfam" id="PF00046">
    <property type="entry name" value="Homeodomain"/>
    <property type="match status" value="1"/>
</dbReference>
<evidence type="ECO:0000256" key="5">
    <source>
        <dbReference type="ARBA" id="ARBA00023242"/>
    </source>
</evidence>
<dbReference type="CDD" id="cd00086">
    <property type="entry name" value="homeodomain"/>
    <property type="match status" value="1"/>
</dbReference>
<dbReference type="SUPFAM" id="SSF46689">
    <property type="entry name" value="Homeodomain-like"/>
    <property type="match status" value="1"/>
</dbReference>
<organism evidence="10 11">
    <name type="scientific">Paramarasmius palmivorus</name>
    <dbReference type="NCBI Taxonomy" id="297713"/>
    <lineage>
        <taxon>Eukaryota</taxon>
        <taxon>Fungi</taxon>
        <taxon>Dikarya</taxon>
        <taxon>Basidiomycota</taxon>
        <taxon>Agaricomycotina</taxon>
        <taxon>Agaricomycetes</taxon>
        <taxon>Agaricomycetidae</taxon>
        <taxon>Agaricales</taxon>
        <taxon>Marasmiineae</taxon>
        <taxon>Marasmiaceae</taxon>
        <taxon>Paramarasmius</taxon>
    </lineage>
</organism>
<dbReference type="GO" id="GO:0000978">
    <property type="term" value="F:RNA polymerase II cis-regulatory region sequence-specific DNA binding"/>
    <property type="evidence" value="ECO:0007669"/>
    <property type="project" value="TreeGrafter"/>
</dbReference>
<feature type="compositionally biased region" description="Low complexity" evidence="8">
    <location>
        <begin position="112"/>
        <end position="127"/>
    </location>
</feature>
<dbReference type="InterPro" id="IPR009057">
    <property type="entry name" value="Homeodomain-like_sf"/>
</dbReference>
<feature type="DNA-binding region" description="Homeobox" evidence="6">
    <location>
        <begin position="52"/>
        <end position="111"/>
    </location>
</feature>
<feature type="region of interest" description="Disordered" evidence="8">
    <location>
        <begin position="364"/>
        <end position="407"/>
    </location>
</feature>
<proteinExistence type="predicted"/>
<feature type="domain" description="Homeobox" evidence="9">
    <location>
        <begin position="50"/>
        <end position="110"/>
    </location>
</feature>
<protein>
    <recommendedName>
        <fullName evidence="9">Homeobox domain-containing protein</fullName>
    </recommendedName>
</protein>